<feature type="compositionally biased region" description="Polar residues" evidence="10">
    <location>
        <begin position="1"/>
        <end position="33"/>
    </location>
</feature>
<dbReference type="Gene3D" id="3.30.40.10">
    <property type="entry name" value="Zinc/RING finger domain, C3HC4 (zinc finger)"/>
    <property type="match status" value="1"/>
</dbReference>
<reference evidence="13" key="1">
    <citation type="submission" date="2025-08" db="UniProtKB">
        <authorList>
            <consortium name="RefSeq"/>
        </authorList>
    </citation>
    <scope>IDENTIFICATION</scope>
</reference>
<feature type="region of interest" description="Disordered" evidence="10">
    <location>
        <begin position="323"/>
        <end position="346"/>
    </location>
</feature>
<keyword evidence="12" id="KW-1185">Reference proteome</keyword>
<evidence type="ECO:0000313" key="12">
    <source>
        <dbReference type="Proteomes" id="UP000504632"/>
    </source>
</evidence>
<feature type="compositionally biased region" description="Polar residues" evidence="10">
    <location>
        <begin position="323"/>
        <end position="345"/>
    </location>
</feature>
<keyword evidence="4 9" id="KW-0808">Transferase</keyword>
<evidence type="ECO:0000256" key="4">
    <source>
        <dbReference type="ARBA" id="ARBA00022679"/>
    </source>
</evidence>
<dbReference type="PROSITE" id="PS50089">
    <property type="entry name" value="ZF_RING_2"/>
    <property type="match status" value="1"/>
</dbReference>
<dbReference type="InterPro" id="IPR001841">
    <property type="entry name" value="Znf_RING"/>
</dbReference>
<dbReference type="Pfam" id="PF21718">
    <property type="entry name" value="KH_DTX3L"/>
    <property type="match status" value="1"/>
</dbReference>
<feature type="compositionally biased region" description="Polar residues" evidence="10">
    <location>
        <begin position="91"/>
        <end position="104"/>
    </location>
</feature>
<dbReference type="PROSITE" id="PS00518">
    <property type="entry name" value="ZF_RING_1"/>
    <property type="match status" value="1"/>
</dbReference>
<evidence type="ECO:0000256" key="10">
    <source>
        <dbReference type="SAM" id="MobiDB-lite"/>
    </source>
</evidence>
<protein>
    <recommendedName>
        <fullName evidence="9">E3 ubiquitin-protein ligase</fullName>
        <ecNumber evidence="9">2.3.2.27</ecNumber>
    </recommendedName>
</protein>
<feature type="domain" description="RING-type" evidence="11">
    <location>
        <begin position="793"/>
        <end position="832"/>
    </location>
</feature>
<feature type="compositionally biased region" description="Gly residues" evidence="10">
    <location>
        <begin position="752"/>
        <end position="765"/>
    </location>
</feature>
<dbReference type="GO" id="GO:0008270">
    <property type="term" value="F:zinc ion binding"/>
    <property type="evidence" value="ECO:0007669"/>
    <property type="project" value="UniProtKB-KW"/>
</dbReference>
<dbReference type="UniPathway" id="UPA00143"/>
<dbReference type="EC" id="2.3.2.27" evidence="9"/>
<dbReference type="GO" id="GO:0061630">
    <property type="term" value="F:ubiquitin protein ligase activity"/>
    <property type="evidence" value="ECO:0007669"/>
    <property type="project" value="UniProtKB-UniRule"/>
</dbReference>
<dbReference type="GO" id="GO:0005737">
    <property type="term" value="C:cytoplasm"/>
    <property type="evidence" value="ECO:0007669"/>
    <property type="project" value="UniProtKB-SubCell"/>
</dbReference>
<comment type="catalytic activity">
    <reaction evidence="1 9">
        <text>S-ubiquitinyl-[E2 ubiquitin-conjugating enzyme]-L-cysteine + [acceptor protein]-L-lysine = [E2 ubiquitin-conjugating enzyme]-L-cysteine + N(6)-ubiquitinyl-[acceptor protein]-L-lysine.</text>
        <dbReference type="EC" id="2.3.2.27"/>
    </reaction>
</comment>
<dbReference type="Proteomes" id="UP000504632">
    <property type="component" value="Chromosome 6"/>
</dbReference>
<dbReference type="InterPro" id="IPR039396">
    <property type="entry name" value="Deltex_C"/>
</dbReference>
<gene>
    <name evidence="13" type="primary">LOC115815546</name>
</gene>
<evidence type="ECO:0000256" key="7">
    <source>
        <dbReference type="ARBA" id="ARBA00022833"/>
    </source>
</evidence>
<feature type="region of interest" description="Disordered" evidence="10">
    <location>
        <begin position="1"/>
        <end position="142"/>
    </location>
</feature>
<dbReference type="OrthoDB" id="527344at2759"/>
<dbReference type="InterPro" id="IPR039398">
    <property type="entry name" value="Deltex_fam"/>
</dbReference>
<evidence type="ECO:0000256" key="2">
    <source>
        <dbReference type="ARBA" id="ARBA00004906"/>
    </source>
</evidence>
<dbReference type="RefSeq" id="XP_030634367.1">
    <property type="nucleotide sequence ID" value="XM_030778507.1"/>
</dbReference>
<evidence type="ECO:0000313" key="13">
    <source>
        <dbReference type="RefSeq" id="XP_030634367.1"/>
    </source>
</evidence>
<dbReference type="GO" id="GO:0016567">
    <property type="term" value="P:protein ubiquitination"/>
    <property type="evidence" value="ECO:0007669"/>
    <property type="project" value="UniProtKB-UniRule"/>
</dbReference>
<feature type="compositionally biased region" description="Basic and acidic residues" evidence="10">
    <location>
        <begin position="776"/>
        <end position="787"/>
    </location>
</feature>
<dbReference type="AlphaFoldDB" id="A0A6J2VQK3"/>
<dbReference type="SMART" id="SM00184">
    <property type="entry name" value="RING"/>
    <property type="match status" value="1"/>
</dbReference>
<proteinExistence type="inferred from homology"/>
<keyword evidence="6 8" id="KW-0863">Zinc-finger</keyword>
<dbReference type="InterPro" id="IPR048409">
    <property type="entry name" value="DTX3L_KH-like"/>
</dbReference>
<feature type="region of interest" description="Disordered" evidence="10">
    <location>
        <begin position="740"/>
        <end position="788"/>
    </location>
</feature>
<feature type="compositionally biased region" description="Basic and acidic residues" evidence="10">
    <location>
        <begin position="160"/>
        <end position="169"/>
    </location>
</feature>
<evidence type="ECO:0000256" key="9">
    <source>
        <dbReference type="RuleBase" id="RU367105"/>
    </source>
</evidence>
<comment type="subcellular location">
    <subcellularLocation>
        <location evidence="9">Cytoplasm</location>
    </subcellularLocation>
</comment>
<keyword evidence="5 9" id="KW-0479">Metal-binding</keyword>
<evidence type="ECO:0000256" key="8">
    <source>
        <dbReference type="PROSITE-ProRule" id="PRU00175"/>
    </source>
</evidence>
<dbReference type="Gene3D" id="3.30.390.130">
    <property type="match status" value="1"/>
</dbReference>
<dbReference type="InterPro" id="IPR013083">
    <property type="entry name" value="Znf_RING/FYVE/PHD"/>
</dbReference>
<keyword evidence="9" id="KW-0963">Cytoplasm</keyword>
<dbReference type="InParanoid" id="A0A6J2VQK3"/>
<sequence>MGQYSSAEEHSQQTQSQAADSNDQSDLNGQQNPDVEMVDVTNDSSPELGLDGISSDQRESNLNQNKEQNNDEEMTDASNGEPSQHKPDGNSHVQQMSDNISHNTDLTEEATRSQQQHGLGQMEDSKGQGWGHGADSSGQLSTYPNIEEDLYTDNLQQLGADRDPHDQRNSTEPSGGTVITAQPKSTQSQLGSNRTQSQPGQTDNVNGQEPTHGVPWSDEETVTQPSAPTDTAVVTVRMEWTDGKIPDRHKLENWLNLAIPKWITTELKTKPCEVVKVQILKDPNLADITVTPSSVLKRLLEQKSVKLERSNYSAVVHFSPSVDSSQNPSVQQLTHVPPTTQSSQRSDVEIAMPPSLTIQVNVMELNPFELHAILQRYKNVSISDNIMTLKGTSEEISVFFQVLSNINGQEGRSFGNATHTNIPMQTDNSNNNDLRVPLFQYWYLTQAYNKEMHLIESDNEVEIEAAVLVSIKSASNQPARDNNLSKAQMDFQALVQKTATNLDCISIPHSHLESDIVKETMKHIQTDKARMILSMSAEDCKLLAPQQQASMVARRLGMGRKEDRSESDFSKTAGHLKMDVKDPHLSSGLSMSQIHWDLISISHQKEIQEIQNKFGVMFQSSGTSSETVKVTAQANYEDLKIHALRALMHLYQKATMAAITCRTLSNLDSETTAQIGKFVKSGHPFVGIEEKNGSYRLVGLPVHLGPAVTEIEKILPRPVFHDKEKQMIGYNGDFTLQVHGDRQNSEPDYGNGAEGGAVGTGGAGHGEPTSRNKWGKGKESDARKNHDAEEETCPICMDHFKNKEKLKCGHGFCSECLQQAMESMGPICPVCKKVFGRVEGNQPDGTMETYALRSSLPGFDHCGTIVIDYFIPYGTQKKNHPNPGRCYQGTQRQAYLPDNEEGRHVLRLLRRAFDQKLIFTVGTSRTTGADDAVTWNDIHHKTSCSGGPQSFGYPDPDYLKRVKEELKAKGIE</sequence>
<keyword evidence="7 9" id="KW-0862">Zinc</keyword>
<evidence type="ECO:0000259" key="11">
    <source>
        <dbReference type="PROSITE" id="PS50089"/>
    </source>
</evidence>
<feature type="region of interest" description="Disordered" evidence="10">
    <location>
        <begin position="158"/>
        <end position="228"/>
    </location>
</feature>
<comment type="similarity">
    <text evidence="3 9">Belongs to the Deltex family.</text>
</comment>
<dbReference type="GO" id="GO:0007219">
    <property type="term" value="P:Notch signaling pathway"/>
    <property type="evidence" value="ECO:0007669"/>
    <property type="project" value="InterPro"/>
</dbReference>
<accession>A0A6J2VQK3</accession>
<evidence type="ECO:0000256" key="6">
    <source>
        <dbReference type="ARBA" id="ARBA00022771"/>
    </source>
</evidence>
<dbReference type="PANTHER" id="PTHR12622">
    <property type="entry name" value="DELTEX-RELATED"/>
    <property type="match status" value="1"/>
</dbReference>
<dbReference type="Pfam" id="PF18102">
    <property type="entry name" value="DTC"/>
    <property type="match status" value="1"/>
</dbReference>
<comment type="pathway">
    <text evidence="2 9">Protein modification; protein ubiquitination.</text>
</comment>
<evidence type="ECO:0000256" key="1">
    <source>
        <dbReference type="ARBA" id="ARBA00000900"/>
    </source>
</evidence>
<evidence type="ECO:0000256" key="5">
    <source>
        <dbReference type="ARBA" id="ARBA00022723"/>
    </source>
</evidence>
<dbReference type="SUPFAM" id="SSF57850">
    <property type="entry name" value="RING/U-box"/>
    <property type="match status" value="1"/>
</dbReference>
<dbReference type="InterPro" id="IPR039399">
    <property type="entry name" value="Deltex_C_sf"/>
</dbReference>
<organism evidence="12 13">
    <name type="scientific">Chanos chanos</name>
    <name type="common">Milkfish</name>
    <name type="synonym">Mugil chanos</name>
    <dbReference type="NCBI Taxonomy" id="29144"/>
    <lineage>
        <taxon>Eukaryota</taxon>
        <taxon>Metazoa</taxon>
        <taxon>Chordata</taxon>
        <taxon>Craniata</taxon>
        <taxon>Vertebrata</taxon>
        <taxon>Euteleostomi</taxon>
        <taxon>Actinopterygii</taxon>
        <taxon>Neopterygii</taxon>
        <taxon>Teleostei</taxon>
        <taxon>Ostariophysi</taxon>
        <taxon>Gonorynchiformes</taxon>
        <taxon>Chanidae</taxon>
        <taxon>Chanos</taxon>
    </lineage>
</organism>
<name>A0A6J2VQK3_CHACN</name>
<dbReference type="Pfam" id="PF13923">
    <property type="entry name" value="zf-C3HC4_2"/>
    <property type="match status" value="1"/>
</dbReference>
<dbReference type="CDD" id="cd09633">
    <property type="entry name" value="Deltex_C"/>
    <property type="match status" value="1"/>
</dbReference>
<evidence type="ECO:0000256" key="3">
    <source>
        <dbReference type="ARBA" id="ARBA00009413"/>
    </source>
</evidence>
<dbReference type="FunFam" id="3.30.390.130:FF:000001">
    <property type="entry name" value="Probable E3 ubiquitin-protein ligase DTX3"/>
    <property type="match status" value="1"/>
</dbReference>
<feature type="compositionally biased region" description="Polar residues" evidence="10">
    <location>
        <begin position="170"/>
        <end position="209"/>
    </location>
</feature>
<dbReference type="GeneID" id="115815546"/>
<dbReference type="InterPro" id="IPR017907">
    <property type="entry name" value="Znf_RING_CS"/>
</dbReference>